<protein>
    <submittedName>
        <fullName evidence="2">Uncharacterized protein</fullName>
    </submittedName>
</protein>
<dbReference type="Proteomes" id="UP000030758">
    <property type="component" value="Unassembled WGS sequence"/>
</dbReference>
<sequence length="102" mass="11421">MASYAVPSRVISNPIINHHNAVTQPGERFRGWPNSGHQRKKTPGGSMLSDTPQRKGRGRPPKKKPEQAKKQRKRPNHEKMMADAIKGSEVVQHSLNVHLTSN</sequence>
<proteinExistence type="predicted"/>
<evidence type="ECO:0000256" key="1">
    <source>
        <dbReference type="SAM" id="MobiDB-lite"/>
    </source>
</evidence>
<evidence type="ECO:0000313" key="2">
    <source>
        <dbReference type="EMBL" id="KFD64608.1"/>
    </source>
</evidence>
<name>A0A085N562_9BILA</name>
<reference evidence="2" key="1">
    <citation type="journal article" date="2014" name="Nat. Genet.">
        <title>Genome and transcriptome of the porcine whipworm Trichuris suis.</title>
        <authorList>
            <person name="Jex A.R."/>
            <person name="Nejsum P."/>
            <person name="Schwarz E.M."/>
            <person name="Hu L."/>
            <person name="Young N.D."/>
            <person name="Hall R.S."/>
            <person name="Korhonen P.K."/>
            <person name="Liao S."/>
            <person name="Thamsborg S."/>
            <person name="Xia J."/>
            <person name="Xu P."/>
            <person name="Wang S."/>
            <person name="Scheerlinck J.P."/>
            <person name="Hofmann A."/>
            <person name="Sternberg P.W."/>
            <person name="Wang J."/>
            <person name="Gasser R.B."/>
        </authorList>
    </citation>
    <scope>NUCLEOTIDE SEQUENCE [LARGE SCALE GENOMIC DNA]</scope>
    <source>
        <strain evidence="2">DCEP-RM93F</strain>
    </source>
</reference>
<feature type="region of interest" description="Disordered" evidence="1">
    <location>
        <begin position="17"/>
        <end position="79"/>
    </location>
</feature>
<organism evidence="2">
    <name type="scientific">Trichuris suis</name>
    <name type="common">pig whipworm</name>
    <dbReference type="NCBI Taxonomy" id="68888"/>
    <lineage>
        <taxon>Eukaryota</taxon>
        <taxon>Metazoa</taxon>
        <taxon>Ecdysozoa</taxon>
        <taxon>Nematoda</taxon>
        <taxon>Enoplea</taxon>
        <taxon>Dorylaimia</taxon>
        <taxon>Trichinellida</taxon>
        <taxon>Trichuridae</taxon>
        <taxon>Trichuris</taxon>
    </lineage>
</organism>
<dbReference type="EMBL" id="KL367553">
    <property type="protein sequence ID" value="KFD64608.1"/>
    <property type="molecule type" value="Genomic_DNA"/>
</dbReference>
<gene>
    <name evidence="2" type="ORF">M514_23210</name>
</gene>
<dbReference type="AlphaFoldDB" id="A0A085N562"/>
<accession>A0A085N562</accession>